<keyword evidence="1" id="KW-1133">Transmembrane helix</keyword>
<feature type="transmembrane region" description="Helical" evidence="1">
    <location>
        <begin position="35"/>
        <end position="58"/>
    </location>
</feature>
<gene>
    <name evidence="2" type="ORF">MM415B00367_0035</name>
</gene>
<protein>
    <submittedName>
        <fullName evidence="2">Putative holin</fullName>
    </submittedName>
</protein>
<dbReference type="AlphaFoldDB" id="A0A6M3J9R8"/>
<proteinExistence type="predicted"/>
<accession>A0A6M3J9R8</accession>
<feature type="transmembrane region" description="Helical" evidence="1">
    <location>
        <begin position="6"/>
        <end position="23"/>
    </location>
</feature>
<dbReference type="EMBL" id="MT141548">
    <property type="protein sequence ID" value="QJA66058.1"/>
    <property type="molecule type" value="Genomic_DNA"/>
</dbReference>
<reference evidence="2" key="1">
    <citation type="submission" date="2020-03" db="EMBL/GenBank/DDBJ databases">
        <title>The deep terrestrial virosphere.</title>
        <authorList>
            <person name="Holmfeldt K."/>
            <person name="Nilsson E."/>
            <person name="Simone D."/>
            <person name="Lopez-Fernandez M."/>
            <person name="Wu X."/>
            <person name="de Brujin I."/>
            <person name="Lundin D."/>
            <person name="Andersson A."/>
            <person name="Bertilsson S."/>
            <person name="Dopson M."/>
        </authorList>
    </citation>
    <scope>NUCLEOTIDE SEQUENCE</scope>
    <source>
        <strain evidence="2">MM415B00367</strain>
    </source>
</reference>
<organism evidence="2">
    <name type="scientific">viral metagenome</name>
    <dbReference type="NCBI Taxonomy" id="1070528"/>
    <lineage>
        <taxon>unclassified sequences</taxon>
        <taxon>metagenomes</taxon>
        <taxon>organismal metagenomes</taxon>
    </lineage>
</organism>
<keyword evidence="1" id="KW-0472">Membrane</keyword>
<dbReference type="Pfam" id="PF05449">
    <property type="entry name" value="Phage_holin_3_7"/>
    <property type="match status" value="1"/>
</dbReference>
<evidence type="ECO:0000313" key="2">
    <source>
        <dbReference type="EMBL" id="QJA66058.1"/>
    </source>
</evidence>
<sequence length="107" mass="11672">MASVLLTKLTLLLCAVIFVRLFTYNRGDARFRRGMSCLATLVMGCAGVTVIHILMGTLRLPVQAWPLVMLLVVFAWAVVRAGGNMAGVLRPEAVAWSGGERRRAGRE</sequence>
<keyword evidence="1" id="KW-0812">Transmembrane</keyword>
<name>A0A6M3J9R8_9ZZZZ</name>
<evidence type="ECO:0000256" key="1">
    <source>
        <dbReference type="SAM" id="Phobius"/>
    </source>
</evidence>
<feature type="transmembrane region" description="Helical" evidence="1">
    <location>
        <begin position="64"/>
        <end position="82"/>
    </location>
</feature>
<dbReference type="InterPro" id="IPR008473">
    <property type="entry name" value="Phage_holin_3_7"/>
</dbReference>